<dbReference type="EMBL" id="ADAD01000134">
    <property type="protein sequence ID" value="EEY34771.1"/>
    <property type="molecule type" value="Genomic_DNA"/>
</dbReference>
<dbReference type="InterPro" id="IPR029058">
    <property type="entry name" value="AB_hydrolase_fold"/>
</dbReference>
<dbReference type="InterPro" id="IPR049492">
    <property type="entry name" value="BD-FAE-like_dom"/>
</dbReference>
<evidence type="ECO:0000256" key="1">
    <source>
        <dbReference type="SAM" id="SignalP"/>
    </source>
</evidence>
<dbReference type="Pfam" id="PF20434">
    <property type="entry name" value="BD-FAE"/>
    <property type="match status" value="1"/>
</dbReference>
<evidence type="ECO:0000313" key="4">
    <source>
        <dbReference type="Proteomes" id="UP000004226"/>
    </source>
</evidence>
<dbReference type="Proteomes" id="UP000004226">
    <property type="component" value="Unassembled WGS sequence"/>
</dbReference>
<dbReference type="ESTHER" id="9fuso-d0gmf5">
    <property type="family name" value="Tannase_Bact"/>
</dbReference>
<evidence type="ECO:0000259" key="2">
    <source>
        <dbReference type="Pfam" id="PF20434"/>
    </source>
</evidence>
<reference evidence="3 4" key="1">
    <citation type="submission" date="2009-10" db="EMBL/GenBank/DDBJ databases">
        <authorList>
            <person name="Harkins D.M."/>
            <person name="Madupu R."/>
            <person name="Durkin A.S."/>
            <person name="Torralba M."/>
            <person name="Methe B."/>
            <person name="Sutton G.G."/>
            <person name="Strausberg R.L."/>
            <person name="Nelson K.E."/>
        </authorList>
    </citation>
    <scope>NUCLEOTIDE SEQUENCE [LARGE SCALE GENOMIC DNA]</scope>
    <source>
        <strain evidence="3 4">F0264</strain>
    </source>
</reference>
<dbReference type="NCBIfam" id="NF041556">
    <property type="entry name" value="tannase_B"/>
    <property type="match status" value="1"/>
</dbReference>
<proteinExistence type="predicted"/>
<protein>
    <recommendedName>
        <fullName evidence="2">BD-FAE-like domain-containing protein</fullName>
    </recommendedName>
</protein>
<dbReference type="AlphaFoldDB" id="D0GMF5"/>
<feature type="domain" description="BD-FAE-like" evidence="2">
    <location>
        <begin position="181"/>
        <end position="293"/>
    </location>
</feature>
<evidence type="ECO:0000313" key="3">
    <source>
        <dbReference type="EMBL" id="EEY34771.1"/>
    </source>
</evidence>
<accession>D0GMF5</accession>
<sequence>MKRKKLKLMLFLFGISSLVAAGATTQTVNTGKTDKNMSVSENKQEIKIQPSNKTEKGYDLNFNTQNYTKKTAEVNGKTIEYRAYENIVYVKNPVDVNYQTINIYIPEEYFNGKSVGKYNAKNAPIFFPNSIGGYMPGAAGTVGMDKRSGKENASLIALSKGYVIAAPGARGRTLKDEQGSYTGKAPAAIVDLKAAVRYLHYNDKTMPGNADRIISNGTSAGGALSALLGATGNNKDYEPYLKELGAAEAKDDIFAVSAYCPITNLDNANEAYEWMFNGVNDYKKINITMLDYNVQRKEVAGKLTEDEIKRSADLKVLFPQYLNSLKLKDKSGKLLTLDKNGNGSFKEQIKKYYIDSANKALKAGTDLSTFKFLTIKNNKVVDLNFDEYVKYMGRMKTPGAFDNVDLSTGENNLFGDKTVDNKHFTKYMLEHSTTNGQMAEKI</sequence>
<gene>
    <name evidence="3" type="ORF">HMPREF0554_1369</name>
</gene>
<keyword evidence="1" id="KW-0732">Signal</keyword>
<dbReference type="Gene3D" id="3.40.50.1820">
    <property type="entry name" value="alpha/beta hydrolase"/>
    <property type="match status" value="1"/>
</dbReference>
<comment type="caution">
    <text evidence="3">The sequence shown here is derived from an EMBL/GenBank/DDBJ whole genome shotgun (WGS) entry which is preliminary data.</text>
</comment>
<feature type="signal peptide" evidence="1">
    <location>
        <begin position="1"/>
        <end position="20"/>
    </location>
</feature>
<keyword evidence="4" id="KW-1185">Reference proteome</keyword>
<dbReference type="eggNOG" id="COG0657">
    <property type="taxonomic scope" value="Bacteria"/>
</dbReference>
<name>D0GMF5_9FUSO</name>
<feature type="chain" id="PRO_5003008041" description="BD-FAE-like domain-containing protein" evidence="1">
    <location>
        <begin position="21"/>
        <end position="442"/>
    </location>
</feature>
<organism evidence="3 4">
    <name type="scientific">Pseudoleptotrichia goodfellowii F0264</name>
    <dbReference type="NCBI Taxonomy" id="596323"/>
    <lineage>
        <taxon>Bacteria</taxon>
        <taxon>Fusobacteriati</taxon>
        <taxon>Fusobacteriota</taxon>
        <taxon>Fusobacteriia</taxon>
        <taxon>Fusobacteriales</taxon>
        <taxon>Leptotrichiaceae</taxon>
        <taxon>Pseudoleptotrichia</taxon>
    </lineage>
</organism>
<dbReference type="InterPro" id="IPR048124">
    <property type="entry name" value="Tannase_B"/>
</dbReference>
<dbReference type="SUPFAM" id="SSF53474">
    <property type="entry name" value="alpha/beta-Hydrolases"/>
    <property type="match status" value="1"/>
</dbReference>